<evidence type="ECO:0000256" key="1">
    <source>
        <dbReference type="ARBA" id="ARBA00001936"/>
    </source>
</evidence>
<dbReference type="PROSITE" id="PS01086">
    <property type="entry name" value="RIBUL_P_3_EPIMER_2"/>
    <property type="match status" value="1"/>
</dbReference>
<accession>A0A075FMD0</accession>
<evidence type="ECO:0000256" key="4">
    <source>
        <dbReference type="ARBA" id="ARBA00011738"/>
    </source>
</evidence>
<evidence type="ECO:0000256" key="3">
    <source>
        <dbReference type="ARBA" id="ARBA00001954"/>
    </source>
</evidence>
<keyword evidence="8" id="KW-0464">Manganese</keyword>
<keyword evidence="5" id="KW-0479">Metal-binding</keyword>
<dbReference type="AlphaFoldDB" id="A0A075FMD0"/>
<reference evidence="11" key="1">
    <citation type="journal article" date="2014" name="Genome Biol. Evol.">
        <title>Pangenome evidence for extensive interdomain horizontal transfer affecting lineage core and shell genes in uncultured planktonic thaumarchaeota and euryarchaeota.</title>
        <authorList>
            <person name="Deschamps P."/>
            <person name="Zivanovic Y."/>
            <person name="Moreira D."/>
            <person name="Rodriguez-Valera F."/>
            <person name="Lopez-Garcia P."/>
        </authorList>
    </citation>
    <scope>NUCLEOTIDE SEQUENCE</scope>
</reference>
<dbReference type="EC" id="5.1.3.1" evidence="11"/>
<dbReference type="GO" id="GO:1901135">
    <property type="term" value="P:carbohydrate derivative metabolic process"/>
    <property type="evidence" value="ECO:0007669"/>
    <property type="project" value="UniProtKB-ARBA"/>
</dbReference>
<dbReference type="Gene3D" id="3.20.20.70">
    <property type="entry name" value="Aldolase class I"/>
    <property type="match status" value="1"/>
</dbReference>
<sequence length="224" mass="23770">MIVCPSILTADYCNLGKVVDDAVAAGIEWIHLDVMDGNWVVNKTITFGPALISSIRKRVGSDIFLDCHLMVTNAADTWMQYVDAGVDLVIAHVEAVDDFPKLITNLHDAGCQAGLVLNPATTLDDVLPLLPDLDLVLVMSVVPGKGGQSFMPEVEDKVRTLRAAVDEQISQGGRATKLMIDGGIKAHNIAEVADWGIEAAVVGSGLINDNGTIAENLAEINSAL</sequence>
<keyword evidence="7" id="KW-0408">Iron</keyword>
<comment type="subunit">
    <text evidence="4">Homodimer.</text>
</comment>
<evidence type="ECO:0000256" key="7">
    <source>
        <dbReference type="ARBA" id="ARBA00023004"/>
    </source>
</evidence>
<dbReference type="GO" id="GO:0046872">
    <property type="term" value="F:metal ion binding"/>
    <property type="evidence" value="ECO:0007669"/>
    <property type="project" value="UniProtKB-KW"/>
</dbReference>
<organism evidence="11">
    <name type="scientific">uncultured marine group II/III euryarchaeote AD1000_24_F05</name>
    <dbReference type="NCBI Taxonomy" id="1457742"/>
    <lineage>
        <taxon>Archaea</taxon>
        <taxon>Methanobacteriati</taxon>
        <taxon>Methanobacteriota</taxon>
        <taxon>environmental samples</taxon>
    </lineage>
</organism>
<dbReference type="GO" id="GO:0006091">
    <property type="term" value="P:generation of precursor metabolites and energy"/>
    <property type="evidence" value="ECO:0007669"/>
    <property type="project" value="UniProtKB-ARBA"/>
</dbReference>
<dbReference type="EMBL" id="KF900369">
    <property type="protein sequence ID" value="AIE92544.1"/>
    <property type="molecule type" value="Genomic_DNA"/>
</dbReference>
<evidence type="ECO:0000256" key="5">
    <source>
        <dbReference type="ARBA" id="ARBA00022723"/>
    </source>
</evidence>
<evidence type="ECO:0000256" key="2">
    <source>
        <dbReference type="ARBA" id="ARBA00001947"/>
    </source>
</evidence>
<keyword evidence="10" id="KW-0119">Carbohydrate metabolism</keyword>
<dbReference type="NCBIfam" id="NF004076">
    <property type="entry name" value="PRK05581.1-4"/>
    <property type="match status" value="1"/>
</dbReference>
<dbReference type="InterPro" id="IPR000056">
    <property type="entry name" value="Ribul_P_3_epim-like"/>
</dbReference>
<dbReference type="GO" id="GO:0005975">
    <property type="term" value="P:carbohydrate metabolic process"/>
    <property type="evidence" value="ECO:0007669"/>
    <property type="project" value="InterPro"/>
</dbReference>
<comment type="cofactor">
    <cofactor evidence="3">
        <name>Fe(2+)</name>
        <dbReference type="ChEBI" id="CHEBI:29033"/>
    </cofactor>
</comment>
<dbReference type="GO" id="GO:0004750">
    <property type="term" value="F:D-ribulose-phosphate 3-epimerase activity"/>
    <property type="evidence" value="ECO:0007669"/>
    <property type="project" value="UniProtKB-EC"/>
</dbReference>
<evidence type="ECO:0000256" key="8">
    <source>
        <dbReference type="ARBA" id="ARBA00023211"/>
    </source>
</evidence>
<evidence type="ECO:0000256" key="10">
    <source>
        <dbReference type="ARBA" id="ARBA00023277"/>
    </source>
</evidence>
<dbReference type="InterPro" id="IPR013785">
    <property type="entry name" value="Aldolase_TIM"/>
</dbReference>
<evidence type="ECO:0000256" key="6">
    <source>
        <dbReference type="ARBA" id="ARBA00022833"/>
    </source>
</evidence>
<evidence type="ECO:0000313" key="11">
    <source>
        <dbReference type="EMBL" id="AIE92544.1"/>
    </source>
</evidence>
<dbReference type="InterPro" id="IPR011060">
    <property type="entry name" value="RibuloseP-bd_barrel"/>
</dbReference>
<keyword evidence="9 11" id="KW-0413">Isomerase</keyword>
<protein>
    <submittedName>
        <fullName evidence="11">Ribulose-phosphate 3-epimerase (Rpe, RPE)</fullName>
        <ecNumber evidence="11">5.1.3.1</ecNumber>
    </submittedName>
</protein>
<dbReference type="PANTHER" id="PTHR11749">
    <property type="entry name" value="RIBULOSE-5-PHOSPHATE-3-EPIMERASE"/>
    <property type="match status" value="1"/>
</dbReference>
<dbReference type="FunFam" id="3.20.20.70:FF:000191">
    <property type="entry name" value="ribulose-phosphate 3-epimerase isoform X2"/>
    <property type="match status" value="1"/>
</dbReference>
<dbReference type="CDD" id="cd00429">
    <property type="entry name" value="RPE"/>
    <property type="match status" value="1"/>
</dbReference>
<name>A0A075FMD0_9EURY</name>
<dbReference type="Pfam" id="PF00834">
    <property type="entry name" value="Ribul_P_3_epim"/>
    <property type="match status" value="1"/>
</dbReference>
<evidence type="ECO:0000256" key="9">
    <source>
        <dbReference type="ARBA" id="ARBA00023235"/>
    </source>
</evidence>
<comment type="cofactor">
    <cofactor evidence="2">
        <name>Zn(2+)</name>
        <dbReference type="ChEBI" id="CHEBI:29105"/>
    </cofactor>
</comment>
<gene>
    <name evidence="11" type="primary">RPE</name>
    <name evidence="11" type="synonym">rpe</name>
</gene>
<comment type="cofactor">
    <cofactor evidence="1">
        <name>Mn(2+)</name>
        <dbReference type="ChEBI" id="CHEBI:29035"/>
    </cofactor>
</comment>
<dbReference type="GO" id="GO:0006163">
    <property type="term" value="P:purine nucleotide metabolic process"/>
    <property type="evidence" value="ECO:0007669"/>
    <property type="project" value="UniProtKB-ARBA"/>
</dbReference>
<keyword evidence="6" id="KW-0862">Zinc</keyword>
<dbReference type="GO" id="GO:0046496">
    <property type="term" value="P:nicotinamide nucleotide metabolic process"/>
    <property type="evidence" value="ECO:0007669"/>
    <property type="project" value="UniProtKB-ARBA"/>
</dbReference>
<proteinExistence type="predicted"/>
<dbReference type="SUPFAM" id="SSF51366">
    <property type="entry name" value="Ribulose-phoshate binding barrel"/>
    <property type="match status" value="1"/>
</dbReference>